<evidence type="ECO:0000313" key="3">
    <source>
        <dbReference type="Proteomes" id="UP000886752"/>
    </source>
</evidence>
<protein>
    <submittedName>
        <fullName evidence="2">Lysine exporter LysO family protein</fullName>
    </submittedName>
</protein>
<organism evidence="2 3">
    <name type="scientific">Candidatus Desulfovibrio intestinipullorum</name>
    <dbReference type="NCBI Taxonomy" id="2838536"/>
    <lineage>
        <taxon>Bacteria</taxon>
        <taxon>Pseudomonadati</taxon>
        <taxon>Thermodesulfobacteriota</taxon>
        <taxon>Desulfovibrionia</taxon>
        <taxon>Desulfovibrionales</taxon>
        <taxon>Desulfovibrionaceae</taxon>
        <taxon>Desulfovibrio</taxon>
    </lineage>
</organism>
<feature type="transmembrane region" description="Helical" evidence="1">
    <location>
        <begin position="35"/>
        <end position="54"/>
    </location>
</feature>
<evidence type="ECO:0000256" key="1">
    <source>
        <dbReference type="SAM" id="Phobius"/>
    </source>
</evidence>
<gene>
    <name evidence="2" type="ORF">H9894_08225</name>
</gene>
<name>A0A9D1TPY6_9BACT</name>
<dbReference type="EMBL" id="DXHV01000073">
    <property type="protein sequence ID" value="HIW01158.1"/>
    <property type="molecule type" value="Genomic_DNA"/>
</dbReference>
<dbReference type="PANTHER" id="PTHR35804">
    <property type="entry name" value="LYSINE EXPORTER LYSO"/>
    <property type="match status" value="1"/>
</dbReference>
<keyword evidence="1" id="KW-0812">Transmembrane</keyword>
<dbReference type="InterPro" id="IPR005642">
    <property type="entry name" value="LysO"/>
</dbReference>
<reference evidence="2" key="1">
    <citation type="journal article" date="2021" name="PeerJ">
        <title>Extensive microbial diversity within the chicken gut microbiome revealed by metagenomics and culture.</title>
        <authorList>
            <person name="Gilroy R."/>
            <person name="Ravi A."/>
            <person name="Getino M."/>
            <person name="Pursley I."/>
            <person name="Horton D.L."/>
            <person name="Alikhan N.F."/>
            <person name="Baker D."/>
            <person name="Gharbi K."/>
            <person name="Hall N."/>
            <person name="Watson M."/>
            <person name="Adriaenssens E.M."/>
            <person name="Foster-Nyarko E."/>
            <person name="Jarju S."/>
            <person name="Secka A."/>
            <person name="Antonio M."/>
            <person name="Oren A."/>
            <person name="Chaudhuri R.R."/>
            <person name="La Ragione R."/>
            <person name="Hildebrand F."/>
            <person name="Pallen M.J."/>
        </authorList>
    </citation>
    <scope>NUCLEOTIDE SEQUENCE</scope>
    <source>
        <strain evidence="2">ChiHecec2B26-446</strain>
    </source>
</reference>
<comment type="caution">
    <text evidence="2">The sequence shown here is derived from an EMBL/GenBank/DDBJ whole genome shotgun (WGS) entry which is preliminary data.</text>
</comment>
<dbReference type="Proteomes" id="UP000886752">
    <property type="component" value="Unassembled WGS sequence"/>
</dbReference>
<proteinExistence type="predicted"/>
<sequence>MKSSLIIIAFFCLGILCSRFSLLPQGLVSEDHTVVLLYALMLSVGISLGCDRRLREILRSLRPHILLYPLGSTIGTFLGAALASLCLAYPLSHCLAVGAGFAYYSLSSILISQAVGSELGTVALICNVLREALTLLLVPLAARVLAPPAVIAMGGATTMDTTLPILARTLGSQWVFVALVHAIVLDFSVPFWVIFFCSL</sequence>
<dbReference type="PANTHER" id="PTHR35804:SF1">
    <property type="entry name" value="LYSINE EXPORTER LYSO"/>
    <property type="match status" value="1"/>
</dbReference>
<keyword evidence="1" id="KW-1133">Transmembrane helix</keyword>
<feature type="transmembrane region" description="Helical" evidence="1">
    <location>
        <begin position="133"/>
        <end position="154"/>
    </location>
</feature>
<accession>A0A9D1TPY6</accession>
<dbReference type="GO" id="GO:0005886">
    <property type="term" value="C:plasma membrane"/>
    <property type="evidence" value="ECO:0007669"/>
    <property type="project" value="TreeGrafter"/>
</dbReference>
<evidence type="ECO:0000313" key="2">
    <source>
        <dbReference type="EMBL" id="HIW01158.1"/>
    </source>
</evidence>
<dbReference type="GO" id="GO:0015661">
    <property type="term" value="F:L-lysine efflux transmembrane transporter activity"/>
    <property type="evidence" value="ECO:0007669"/>
    <property type="project" value="InterPro"/>
</dbReference>
<dbReference type="Pfam" id="PF03956">
    <property type="entry name" value="Lys_export"/>
    <property type="match status" value="1"/>
</dbReference>
<feature type="transmembrane region" description="Helical" evidence="1">
    <location>
        <begin position="174"/>
        <end position="197"/>
    </location>
</feature>
<dbReference type="AlphaFoldDB" id="A0A9D1TPY6"/>
<feature type="transmembrane region" description="Helical" evidence="1">
    <location>
        <begin position="66"/>
        <end position="91"/>
    </location>
</feature>
<reference evidence="2" key="2">
    <citation type="submission" date="2021-04" db="EMBL/GenBank/DDBJ databases">
        <authorList>
            <person name="Gilroy R."/>
        </authorList>
    </citation>
    <scope>NUCLEOTIDE SEQUENCE</scope>
    <source>
        <strain evidence="2">ChiHecec2B26-446</strain>
    </source>
</reference>
<keyword evidence="1" id="KW-0472">Membrane</keyword>